<evidence type="ECO:0000256" key="1">
    <source>
        <dbReference type="SAM" id="MobiDB-lite"/>
    </source>
</evidence>
<dbReference type="EMBL" id="SDOX01000166">
    <property type="protein sequence ID" value="TFJ80441.1"/>
    <property type="molecule type" value="Genomic_DNA"/>
</dbReference>
<feature type="compositionally biased region" description="Basic and acidic residues" evidence="1">
    <location>
        <begin position="8"/>
        <end position="17"/>
    </location>
</feature>
<gene>
    <name evidence="2" type="ORF">NSK_008182</name>
</gene>
<feature type="region of interest" description="Disordered" evidence="1">
    <location>
        <begin position="1"/>
        <end position="127"/>
    </location>
</feature>
<organism evidence="2 3">
    <name type="scientific">Nannochloropsis salina CCMP1776</name>
    <dbReference type="NCBI Taxonomy" id="1027361"/>
    <lineage>
        <taxon>Eukaryota</taxon>
        <taxon>Sar</taxon>
        <taxon>Stramenopiles</taxon>
        <taxon>Ochrophyta</taxon>
        <taxon>Eustigmatophyceae</taxon>
        <taxon>Eustigmatales</taxon>
        <taxon>Monodopsidaceae</taxon>
        <taxon>Microchloropsis</taxon>
        <taxon>Microchloropsis salina</taxon>
    </lineage>
</organism>
<dbReference type="AlphaFoldDB" id="A0A4D9CMU2"/>
<proteinExistence type="predicted"/>
<accession>A0A4D9CMU2</accession>
<comment type="caution">
    <text evidence="2">The sequence shown here is derived from an EMBL/GenBank/DDBJ whole genome shotgun (WGS) entry which is preliminary data.</text>
</comment>
<sequence length="235" mass="25556">MLEAGLAKGEESPRGDEGLVPDQEGEEEVEERGEEGREEGREGREEGRAGRDKEWEGSCRMETSVLSRVWERQGGQGGKEEEAGGGSSRTEEEEKEEEEKKVEEEEGGGEAKGGKEGEGGGRGGVRYHVGSGCLHKGGQDLHQTGLAGMLRVVPERLPPFLPPALYPAHHVPHHLQTPTPFLRVERTSLPSSFPPSSQHGQVRDGGRLAKEVLRDNFFPKEGQEEAGCNKEEGEG</sequence>
<protein>
    <submittedName>
        <fullName evidence="2">Uncharacterized protein</fullName>
    </submittedName>
</protein>
<feature type="region of interest" description="Disordered" evidence="1">
    <location>
        <begin position="215"/>
        <end position="235"/>
    </location>
</feature>
<dbReference type="Proteomes" id="UP000355283">
    <property type="component" value="Unassembled WGS sequence"/>
</dbReference>
<feature type="compositionally biased region" description="Basic and acidic residues" evidence="1">
    <location>
        <begin position="34"/>
        <end position="59"/>
    </location>
</feature>
<evidence type="ECO:0000313" key="3">
    <source>
        <dbReference type="Proteomes" id="UP000355283"/>
    </source>
</evidence>
<name>A0A4D9CMU2_9STRA</name>
<reference evidence="2 3" key="1">
    <citation type="submission" date="2019-01" db="EMBL/GenBank/DDBJ databases">
        <title>Nuclear Genome Assembly of the Microalgal Biofuel strain Nannochloropsis salina CCMP1776.</title>
        <authorList>
            <person name="Hovde B."/>
        </authorList>
    </citation>
    <scope>NUCLEOTIDE SEQUENCE [LARGE SCALE GENOMIC DNA]</scope>
    <source>
        <strain evidence="2 3">CCMP1776</strain>
    </source>
</reference>
<keyword evidence="3" id="KW-1185">Reference proteome</keyword>
<evidence type="ECO:0000313" key="2">
    <source>
        <dbReference type="EMBL" id="TFJ80441.1"/>
    </source>
</evidence>
<feature type="compositionally biased region" description="Acidic residues" evidence="1">
    <location>
        <begin position="23"/>
        <end position="33"/>
    </location>
</feature>